<dbReference type="EMBL" id="VSSQ01000394">
    <property type="protein sequence ID" value="MPL93520.1"/>
    <property type="molecule type" value="Genomic_DNA"/>
</dbReference>
<reference evidence="4" key="1">
    <citation type="submission" date="2019-08" db="EMBL/GenBank/DDBJ databases">
        <authorList>
            <person name="Kucharzyk K."/>
            <person name="Murdoch R.W."/>
            <person name="Higgins S."/>
            <person name="Loffler F."/>
        </authorList>
    </citation>
    <scope>NUCLEOTIDE SEQUENCE</scope>
</reference>
<protein>
    <recommendedName>
        <fullName evidence="3">NodB homology domain-containing protein</fullName>
    </recommendedName>
</protein>
<evidence type="ECO:0000259" key="3">
    <source>
        <dbReference type="PROSITE" id="PS51677"/>
    </source>
</evidence>
<dbReference type="PANTHER" id="PTHR34216">
    <property type="match status" value="1"/>
</dbReference>
<dbReference type="InterPro" id="IPR011330">
    <property type="entry name" value="Glyco_hydro/deAcase_b/a-brl"/>
</dbReference>
<comment type="caution">
    <text evidence="4">The sequence shown here is derived from an EMBL/GenBank/DDBJ whole genome shotgun (WGS) entry which is preliminary data.</text>
</comment>
<dbReference type="PANTHER" id="PTHR34216:SF3">
    <property type="entry name" value="POLY-BETA-1,6-N-ACETYL-D-GLUCOSAMINE N-DEACETYLASE"/>
    <property type="match status" value="1"/>
</dbReference>
<dbReference type="GO" id="GO:0016810">
    <property type="term" value="F:hydrolase activity, acting on carbon-nitrogen (but not peptide) bonds"/>
    <property type="evidence" value="ECO:0007669"/>
    <property type="project" value="InterPro"/>
</dbReference>
<feature type="domain" description="NodB homology" evidence="3">
    <location>
        <begin position="78"/>
        <end position="258"/>
    </location>
</feature>
<evidence type="ECO:0000256" key="2">
    <source>
        <dbReference type="ARBA" id="ARBA00022729"/>
    </source>
</evidence>
<dbReference type="InterPro" id="IPR002509">
    <property type="entry name" value="NODB_dom"/>
</dbReference>
<dbReference type="AlphaFoldDB" id="A0A644VQM7"/>
<proteinExistence type="predicted"/>
<organism evidence="4">
    <name type="scientific">bioreactor metagenome</name>
    <dbReference type="NCBI Taxonomy" id="1076179"/>
    <lineage>
        <taxon>unclassified sequences</taxon>
        <taxon>metagenomes</taxon>
        <taxon>ecological metagenomes</taxon>
    </lineage>
</organism>
<comment type="subcellular location">
    <subcellularLocation>
        <location evidence="1">Secreted</location>
    </subcellularLocation>
</comment>
<name>A0A644VQM7_9ZZZZ</name>
<dbReference type="PROSITE" id="PS51677">
    <property type="entry name" value="NODB"/>
    <property type="match status" value="1"/>
</dbReference>
<keyword evidence="2" id="KW-0732">Signal</keyword>
<dbReference type="GO" id="GO:0005975">
    <property type="term" value="P:carbohydrate metabolic process"/>
    <property type="evidence" value="ECO:0007669"/>
    <property type="project" value="InterPro"/>
</dbReference>
<accession>A0A644VQM7</accession>
<dbReference type="SUPFAM" id="SSF88713">
    <property type="entry name" value="Glycoside hydrolase/deacetylase"/>
    <property type="match status" value="1"/>
</dbReference>
<evidence type="ECO:0000313" key="4">
    <source>
        <dbReference type="EMBL" id="MPL93520.1"/>
    </source>
</evidence>
<dbReference type="InterPro" id="IPR051398">
    <property type="entry name" value="Polysacch_Deacetylase"/>
</dbReference>
<sequence length="258" mass="30602">MRAFLRNIFLIIFGNVIKPKPGIHIINSHFITPFEKDNERDMHIYDRYLNYLKSFASFITLEEATNRILSNSIPSSEVFLAFTFDDGFDECYSIIAPLLEKYNTRGAFFINANYVDSDKTYQQEFNKRVETFTKKPMTWEQVKELHKRGHLIGSHNLDHSNFAELNDEDINFQINKNKAILEEKLGVKCDYFAWTYGQLKHFPKNALECAKEYHSHIYSDTNYKHYFSLGNTVINRRHIEPFWRKSHINYFLGVNKKK</sequence>
<evidence type="ECO:0000256" key="1">
    <source>
        <dbReference type="ARBA" id="ARBA00004613"/>
    </source>
</evidence>
<dbReference type="Gene3D" id="3.20.20.370">
    <property type="entry name" value="Glycoside hydrolase/deacetylase"/>
    <property type="match status" value="1"/>
</dbReference>
<dbReference type="CDD" id="cd10918">
    <property type="entry name" value="CE4_NodB_like_5s_6s"/>
    <property type="match status" value="1"/>
</dbReference>
<dbReference type="Pfam" id="PF01522">
    <property type="entry name" value="Polysacc_deac_1"/>
    <property type="match status" value="1"/>
</dbReference>
<gene>
    <name evidence="4" type="ORF">SDC9_39652</name>
</gene>
<dbReference type="GO" id="GO:0005576">
    <property type="term" value="C:extracellular region"/>
    <property type="evidence" value="ECO:0007669"/>
    <property type="project" value="UniProtKB-SubCell"/>
</dbReference>